<organism evidence="2 3">
    <name type="scientific">Sinorhizobium meliloti CCNWSX0020</name>
    <dbReference type="NCBI Taxonomy" id="1107881"/>
    <lineage>
        <taxon>Bacteria</taxon>
        <taxon>Pseudomonadati</taxon>
        <taxon>Pseudomonadota</taxon>
        <taxon>Alphaproteobacteria</taxon>
        <taxon>Hyphomicrobiales</taxon>
        <taxon>Rhizobiaceae</taxon>
        <taxon>Sinorhizobium/Ensifer group</taxon>
        <taxon>Sinorhizobium</taxon>
    </lineage>
</organism>
<feature type="compositionally biased region" description="Basic and acidic residues" evidence="1">
    <location>
        <begin position="35"/>
        <end position="56"/>
    </location>
</feature>
<dbReference type="PATRIC" id="fig|1107881.3.peg.4450"/>
<accession>H0G4G8</accession>
<dbReference type="Proteomes" id="UP000004038">
    <property type="component" value="Unassembled WGS sequence"/>
</dbReference>
<name>H0G4G8_RHIML</name>
<proteinExistence type="predicted"/>
<gene>
    <name evidence="2" type="ORF">SM0020_21852</name>
</gene>
<feature type="region of interest" description="Disordered" evidence="1">
    <location>
        <begin position="15"/>
        <end position="100"/>
    </location>
</feature>
<evidence type="ECO:0000256" key="1">
    <source>
        <dbReference type="SAM" id="MobiDB-lite"/>
    </source>
</evidence>
<feature type="compositionally biased region" description="Basic and acidic residues" evidence="1">
    <location>
        <begin position="15"/>
        <end position="25"/>
    </location>
</feature>
<evidence type="ECO:0000313" key="3">
    <source>
        <dbReference type="Proteomes" id="UP000004038"/>
    </source>
</evidence>
<evidence type="ECO:0000313" key="2">
    <source>
        <dbReference type="EMBL" id="EHK75764.1"/>
    </source>
</evidence>
<protein>
    <submittedName>
        <fullName evidence="2">Uncharacterized protein</fullName>
    </submittedName>
</protein>
<dbReference type="EMBL" id="AGVV01000051">
    <property type="protein sequence ID" value="EHK75764.1"/>
    <property type="molecule type" value="Genomic_DNA"/>
</dbReference>
<sequence length="100" mass="11410">MELRLRLHVALLTQKKQESKMERAKRPSAAPLDVKTVERPVENDSDLRPGADKPPIEPDDIPNAKAAREAARLKRDEYIVKSDLEDADQRNPLPDMKDQE</sequence>
<reference evidence="2 3" key="1">
    <citation type="journal article" date="2012" name="J. Bacteriol.">
        <title>Draft Genome Sequence of Sinorhizobium meliloti CCNWSX0020, a Nitrogen-Fixing Symbiont with Copper Tolerance Capability Isolated from Lead-Zinc Mine Tailings.</title>
        <authorList>
            <person name="Li Z."/>
            <person name="Ma Z."/>
            <person name="Hao X."/>
            <person name="Wei G."/>
        </authorList>
    </citation>
    <scope>NUCLEOTIDE SEQUENCE [LARGE SCALE GENOMIC DNA]</scope>
    <source>
        <strain evidence="2 3">CCNWSX0020</strain>
    </source>
</reference>
<feature type="compositionally biased region" description="Basic and acidic residues" evidence="1">
    <location>
        <begin position="66"/>
        <end position="100"/>
    </location>
</feature>
<dbReference type="AlphaFoldDB" id="H0G4G8"/>